<evidence type="ECO:0000313" key="2">
    <source>
        <dbReference type="EMBL" id="PFG30158.1"/>
    </source>
</evidence>
<dbReference type="SUPFAM" id="SSF53474">
    <property type="entry name" value="alpha/beta-Hydrolases"/>
    <property type="match status" value="1"/>
</dbReference>
<dbReference type="Gene3D" id="3.40.50.1820">
    <property type="entry name" value="alpha/beta hydrolase"/>
    <property type="match status" value="1"/>
</dbReference>
<gene>
    <name evidence="2" type="ORF">ATJ78_1080</name>
</gene>
<evidence type="ECO:0000313" key="3">
    <source>
        <dbReference type="Proteomes" id="UP000221369"/>
    </source>
</evidence>
<dbReference type="EMBL" id="PDJE01000001">
    <property type="protein sequence ID" value="PFG30158.1"/>
    <property type="molecule type" value="Genomic_DNA"/>
</dbReference>
<organism evidence="2 3">
    <name type="scientific">Paramicrobacterium agarici</name>
    <dbReference type="NCBI Taxonomy" id="630514"/>
    <lineage>
        <taxon>Bacteria</taxon>
        <taxon>Bacillati</taxon>
        <taxon>Actinomycetota</taxon>
        <taxon>Actinomycetes</taxon>
        <taxon>Micrococcales</taxon>
        <taxon>Microbacteriaceae</taxon>
        <taxon>Paramicrobacterium</taxon>
    </lineage>
</organism>
<protein>
    <submittedName>
        <fullName evidence="2">Alpha-beta hydrolase superfamily lysophospholipase</fullName>
    </submittedName>
</protein>
<dbReference type="PANTHER" id="PTHR43433">
    <property type="entry name" value="HYDROLASE, ALPHA/BETA FOLD FAMILY PROTEIN"/>
    <property type="match status" value="1"/>
</dbReference>
<dbReference type="PANTHER" id="PTHR43433:SF5">
    <property type="entry name" value="AB HYDROLASE-1 DOMAIN-CONTAINING PROTEIN"/>
    <property type="match status" value="1"/>
</dbReference>
<keyword evidence="2" id="KW-0378">Hydrolase</keyword>
<dbReference type="InterPro" id="IPR000073">
    <property type="entry name" value="AB_hydrolase_1"/>
</dbReference>
<proteinExistence type="predicted"/>
<accession>A0A2A9DTY3</accession>
<dbReference type="AlphaFoldDB" id="A0A2A9DTY3"/>
<dbReference type="InterPro" id="IPR050471">
    <property type="entry name" value="AB_hydrolase"/>
</dbReference>
<name>A0A2A9DTY3_9MICO</name>
<dbReference type="Proteomes" id="UP000221369">
    <property type="component" value="Unassembled WGS sequence"/>
</dbReference>
<dbReference type="InterPro" id="IPR029058">
    <property type="entry name" value="AB_hydrolase_fold"/>
</dbReference>
<evidence type="ECO:0000259" key="1">
    <source>
        <dbReference type="Pfam" id="PF12697"/>
    </source>
</evidence>
<dbReference type="RefSeq" id="WP_098406654.1">
    <property type="nucleotide sequence ID" value="NZ_PDJE01000001.1"/>
</dbReference>
<dbReference type="GO" id="GO:0016787">
    <property type="term" value="F:hydrolase activity"/>
    <property type="evidence" value="ECO:0007669"/>
    <property type="project" value="UniProtKB-KW"/>
</dbReference>
<comment type="caution">
    <text evidence="2">The sequence shown here is derived from an EMBL/GenBank/DDBJ whole genome shotgun (WGS) entry which is preliminary data.</text>
</comment>
<keyword evidence="3" id="KW-1185">Reference proteome</keyword>
<dbReference type="Pfam" id="PF12697">
    <property type="entry name" value="Abhydrolase_6"/>
    <property type="match status" value="1"/>
</dbReference>
<feature type="domain" description="AB hydrolase-1" evidence="1">
    <location>
        <begin position="40"/>
        <end position="249"/>
    </location>
</feature>
<sequence length="264" mass="27882">MTEFVTSADGTPIAYDSYGSGPAVILIAGAMQARASDATTAQMAEMLAERGFTVINYDRRGRGESGPVKPEDAGHELQHEIDDIAALIDAAGSEAALFGNSSGGSISLWAANAGLPISRLALWEVPFTVEDSGEAEENVIELRNRIAAGRNEAAVEYFMRDMPPAWLEGAKSSGAWPGMVALAPSLVADAASIAIHDTPRGQRWPNVTQPTLAMVGTETLPIFPPAAEMIVSELPNARLRTVAATYHQWDATVMAGALAEEFGQ</sequence>
<reference evidence="2 3" key="1">
    <citation type="submission" date="2017-10" db="EMBL/GenBank/DDBJ databases">
        <title>Sequencing the genomes of 1000 actinobacteria strains.</title>
        <authorList>
            <person name="Klenk H.-P."/>
        </authorList>
    </citation>
    <scope>NUCLEOTIDE SEQUENCE [LARGE SCALE GENOMIC DNA]</scope>
    <source>
        <strain evidence="2 3">DSM 21798</strain>
    </source>
</reference>